<sequence>MVLHSLGSDVDYLESKECMCFLRNLNQIGRSARTHQIQGCLLGTYQKRLE</sequence>
<dbReference type="EMBL" id="CM046389">
    <property type="protein sequence ID" value="KAI8566355.1"/>
    <property type="molecule type" value="Genomic_DNA"/>
</dbReference>
<accession>A0ACC0PLL5</accession>
<proteinExistence type="predicted"/>
<name>A0ACC0PLL5_RHOML</name>
<gene>
    <name evidence="1" type="ORF">RHMOL_Rhmol02G0034500</name>
</gene>
<comment type="caution">
    <text evidence="1">The sequence shown here is derived from an EMBL/GenBank/DDBJ whole genome shotgun (WGS) entry which is preliminary data.</text>
</comment>
<evidence type="ECO:0000313" key="1">
    <source>
        <dbReference type="EMBL" id="KAI8566355.1"/>
    </source>
</evidence>
<organism evidence="1 2">
    <name type="scientific">Rhododendron molle</name>
    <name type="common">Chinese azalea</name>
    <name type="synonym">Azalea mollis</name>
    <dbReference type="NCBI Taxonomy" id="49168"/>
    <lineage>
        <taxon>Eukaryota</taxon>
        <taxon>Viridiplantae</taxon>
        <taxon>Streptophyta</taxon>
        <taxon>Embryophyta</taxon>
        <taxon>Tracheophyta</taxon>
        <taxon>Spermatophyta</taxon>
        <taxon>Magnoliopsida</taxon>
        <taxon>eudicotyledons</taxon>
        <taxon>Gunneridae</taxon>
        <taxon>Pentapetalae</taxon>
        <taxon>asterids</taxon>
        <taxon>Ericales</taxon>
        <taxon>Ericaceae</taxon>
        <taxon>Ericoideae</taxon>
        <taxon>Rhodoreae</taxon>
        <taxon>Rhododendron</taxon>
    </lineage>
</organism>
<protein>
    <submittedName>
        <fullName evidence="1">Uncharacterized protein</fullName>
    </submittedName>
</protein>
<dbReference type="Proteomes" id="UP001062846">
    <property type="component" value="Chromosome 2"/>
</dbReference>
<evidence type="ECO:0000313" key="2">
    <source>
        <dbReference type="Proteomes" id="UP001062846"/>
    </source>
</evidence>
<keyword evidence="2" id="KW-1185">Reference proteome</keyword>
<reference evidence="1" key="1">
    <citation type="submission" date="2022-02" db="EMBL/GenBank/DDBJ databases">
        <title>Plant Genome Project.</title>
        <authorList>
            <person name="Zhang R.-G."/>
        </authorList>
    </citation>
    <scope>NUCLEOTIDE SEQUENCE</scope>
    <source>
        <strain evidence="1">AT1</strain>
    </source>
</reference>